<gene>
    <name evidence="1" type="ORF">CHCC15381_2348</name>
</gene>
<proteinExistence type="predicted"/>
<accession>A0ABY3FW55</accession>
<protein>
    <submittedName>
        <fullName evidence="1">Uncharacterized protein</fullName>
    </submittedName>
</protein>
<dbReference type="Proteomes" id="UP000429980">
    <property type="component" value="Unassembled WGS sequence"/>
</dbReference>
<evidence type="ECO:0000313" key="2">
    <source>
        <dbReference type="Proteomes" id="UP000429980"/>
    </source>
</evidence>
<dbReference type="EMBL" id="NILF01000042">
    <property type="protein sequence ID" value="TWL37741.1"/>
    <property type="molecule type" value="Genomic_DNA"/>
</dbReference>
<organism evidence="1 2">
    <name type="scientific">Bacillus paralicheniformis</name>
    <dbReference type="NCBI Taxonomy" id="1648923"/>
    <lineage>
        <taxon>Bacteria</taxon>
        <taxon>Bacillati</taxon>
        <taxon>Bacillota</taxon>
        <taxon>Bacilli</taxon>
        <taxon>Bacillales</taxon>
        <taxon>Bacillaceae</taxon>
        <taxon>Bacillus</taxon>
    </lineage>
</organism>
<sequence>MDHLSFQLFLPSKKQPFSSFSGCYYSILYKTFSCVLKKFAIAE</sequence>
<keyword evidence="2" id="KW-1185">Reference proteome</keyword>
<comment type="caution">
    <text evidence="1">The sequence shown here is derived from an EMBL/GenBank/DDBJ whole genome shotgun (WGS) entry which is preliminary data.</text>
</comment>
<reference evidence="1 2" key="1">
    <citation type="submission" date="2019-06" db="EMBL/GenBank/DDBJ databases">
        <title>Genome sequence analysis of &gt;100 Bacillus licheniformis strains suggests intrinsic resistance to this species.</title>
        <authorList>
            <person name="Wels M."/>
            <person name="Siezen R.J."/>
            <person name="Johansen E."/>
            <person name="Stuer-Lauridsen B."/>
            <person name="Bjerre K."/>
            <person name="Nielsen B.K.K."/>
        </authorList>
    </citation>
    <scope>NUCLEOTIDE SEQUENCE [LARGE SCALE GENOMIC DNA]</scope>
    <source>
        <strain evidence="1 2">BAC-15381</strain>
    </source>
</reference>
<evidence type="ECO:0000313" key="1">
    <source>
        <dbReference type="EMBL" id="TWL37741.1"/>
    </source>
</evidence>
<name>A0ABY3FW55_9BACI</name>